<evidence type="ECO:0000256" key="1">
    <source>
        <dbReference type="ARBA" id="ARBA00005474"/>
    </source>
</evidence>
<dbReference type="STRING" id="3775.A0A1Q3BQK9"/>
<feature type="non-terminal residue" evidence="3">
    <location>
        <position position="214"/>
    </location>
</feature>
<comment type="caution">
    <text evidence="3">The sequence shown here is derived from an EMBL/GenBank/DDBJ whole genome shotgun (WGS) entry which is preliminary data.</text>
</comment>
<dbReference type="GO" id="GO:0009755">
    <property type="term" value="P:hormone-mediated signaling pathway"/>
    <property type="evidence" value="ECO:0007669"/>
    <property type="project" value="TreeGrafter"/>
</dbReference>
<feature type="domain" description="LOB" evidence="2">
    <location>
        <begin position="6"/>
        <end position="108"/>
    </location>
</feature>
<dbReference type="InParanoid" id="A0A1Q3BQK9"/>
<accession>A0A1Q3BQK9</accession>
<keyword evidence="4" id="KW-1185">Reference proteome</keyword>
<dbReference type="OrthoDB" id="1840682at2759"/>
<dbReference type="AlphaFoldDB" id="A0A1Q3BQK9"/>
<dbReference type="InterPro" id="IPR004883">
    <property type="entry name" value="LOB"/>
</dbReference>
<protein>
    <submittedName>
        <fullName evidence="3">DUF260 domain-containing protein</fullName>
    </submittedName>
</protein>
<comment type="similarity">
    <text evidence="1">Belongs to the LOB domain-containing protein family.</text>
</comment>
<organism evidence="3 4">
    <name type="scientific">Cephalotus follicularis</name>
    <name type="common">Albany pitcher plant</name>
    <dbReference type="NCBI Taxonomy" id="3775"/>
    <lineage>
        <taxon>Eukaryota</taxon>
        <taxon>Viridiplantae</taxon>
        <taxon>Streptophyta</taxon>
        <taxon>Embryophyta</taxon>
        <taxon>Tracheophyta</taxon>
        <taxon>Spermatophyta</taxon>
        <taxon>Magnoliopsida</taxon>
        <taxon>eudicotyledons</taxon>
        <taxon>Gunneridae</taxon>
        <taxon>Pentapetalae</taxon>
        <taxon>rosids</taxon>
        <taxon>fabids</taxon>
        <taxon>Oxalidales</taxon>
        <taxon>Cephalotaceae</taxon>
        <taxon>Cephalotus</taxon>
    </lineage>
</organism>
<dbReference type="PROSITE" id="PS50891">
    <property type="entry name" value="LOB"/>
    <property type="match status" value="1"/>
</dbReference>
<reference evidence="4" key="1">
    <citation type="submission" date="2016-04" db="EMBL/GenBank/DDBJ databases">
        <title>Cephalotus genome sequencing.</title>
        <authorList>
            <person name="Fukushima K."/>
            <person name="Hasebe M."/>
            <person name="Fang X."/>
        </authorList>
    </citation>
    <scope>NUCLEOTIDE SEQUENCE [LARGE SCALE GENOMIC DNA]</scope>
    <source>
        <strain evidence="4">cv. St1</strain>
    </source>
</reference>
<dbReference type="Proteomes" id="UP000187406">
    <property type="component" value="Unassembled WGS sequence"/>
</dbReference>
<dbReference type="PANTHER" id="PTHR31529:SF50">
    <property type="entry name" value="LOB DOMAIN PROTEIN"/>
    <property type="match status" value="1"/>
</dbReference>
<gene>
    <name evidence="3" type="ORF">CFOL_v3_13834</name>
</gene>
<evidence type="ECO:0000313" key="3">
    <source>
        <dbReference type="EMBL" id="GAV70336.1"/>
    </source>
</evidence>
<evidence type="ECO:0000259" key="2">
    <source>
        <dbReference type="PROSITE" id="PS50891"/>
    </source>
</evidence>
<dbReference type="GO" id="GO:0005634">
    <property type="term" value="C:nucleus"/>
    <property type="evidence" value="ECO:0007669"/>
    <property type="project" value="TreeGrafter"/>
</dbReference>
<evidence type="ECO:0000313" key="4">
    <source>
        <dbReference type="Proteomes" id="UP000187406"/>
    </source>
</evidence>
<dbReference type="GO" id="GO:0045893">
    <property type="term" value="P:positive regulation of DNA-templated transcription"/>
    <property type="evidence" value="ECO:0007669"/>
    <property type="project" value="TreeGrafter"/>
</dbReference>
<sequence length="214" mass="24132">MTGFGSSCGACKFLRRKCTSECVFAPYFSYEHAATYFAAVHKVFGASNVTKLLLHLPVQNRSDAAITISYEALARVRDPVYGCVAHILALQQQVANLQEQIEVLANHMAYFTVGDVSSGSSQPTSHPCNELQFPPQNDMNKLYYQTQQPAFVTHTENTTRNQEIDSQINATVAPLCRWEDQNFLCNYNLSPFERLLEAVDQEIFVNYIWMDNGN</sequence>
<dbReference type="EMBL" id="BDDD01000796">
    <property type="protein sequence ID" value="GAV70336.1"/>
    <property type="molecule type" value="Genomic_DNA"/>
</dbReference>
<name>A0A1Q3BQK9_CEPFO</name>
<dbReference type="PANTHER" id="PTHR31529">
    <property type="entry name" value="LOB DOMAIN CONTAINING PROTEIN"/>
    <property type="match status" value="1"/>
</dbReference>
<dbReference type="Pfam" id="PF03195">
    <property type="entry name" value="LOB"/>
    <property type="match status" value="1"/>
</dbReference>
<proteinExistence type="inferred from homology"/>